<dbReference type="KEGG" id="pcad:114487206"/>
<reference evidence="3" key="1">
    <citation type="submission" date="2025-08" db="UniProtKB">
        <authorList>
            <consortium name="RefSeq"/>
        </authorList>
    </citation>
    <scope>IDENTIFICATION</scope>
    <source>
        <tissue evidence="3">Muscle</tissue>
    </source>
</reference>
<dbReference type="GeneID" id="114487206"/>
<gene>
    <name evidence="3" type="primary">LOC114487206</name>
</gene>
<feature type="region of interest" description="Disordered" evidence="1">
    <location>
        <begin position="202"/>
        <end position="230"/>
    </location>
</feature>
<evidence type="ECO:0000256" key="1">
    <source>
        <dbReference type="SAM" id="MobiDB-lite"/>
    </source>
</evidence>
<dbReference type="InParanoid" id="A0A455BSU1"/>
<evidence type="ECO:0000313" key="3">
    <source>
        <dbReference type="RefSeq" id="XP_028352049.1"/>
    </source>
</evidence>
<dbReference type="AlphaFoldDB" id="A0A455BSU1"/>
<accession>A0A455BSU1</accession>
<proteinExistence type="predicted"/>
<keyword evidence="2" id="KW-1185">Reference proteome</keyword>
<dbReference type="Proteomes" id="UP000248484">
    <property type="component" value="Chromosome 11"/>
</dbReference>
<name>A0A455BSU1_PHYMC</name>
<protein>
    <submittedName>
        <fullName evidence="3">Uncharacterized protein isoform X1</fullName>
    </submittedName>
</protein>
<sequence>MLMSTSGNGDAAERKKPVLFDDLHHLDQRDCNVRNTFLSNLVPLAHRGSLADASNPAFQTRAPREKRLPGHLSSASCVQKGCSRHCDSRWRMRAVRRDSAPSTVIWGLNSAAAPALQQLHLPRLCQDPYKAGWPTANREITCSRALAPPFSDHRIKLVFASEPNLVLFYWLDQHWAEGPLLGTDSGGFVTLKKERIKNERVSSREDLWREDRRQSEHERPASASLRKTEHSFQGMASMQCQCLKT</sequence>
<dbReference type="RefSeq" id="XP_028352049.1">
    <property type="nucleotide sequence ID" value="XM_028496248.2"/>
</dbReference>
<organism evidence="2 3">
    <name type="scientific">Physeter macrocephalus</name>
    <name type="common">Sperm whale</name>
    <name type="synonym">Physeter catodon</name>
    <dbReference type="NCBI Taxonomy" id="9755"/>
    <lineage>
        <taxon>Eukaryota</taxon>
        <taxon>Metazoa</taxon>
        <taxon>Chordata</taxon>
        <taxon>Craniata</taxon>
        <taxon>Vertebrata</taxon>
        <taxon>Euteleostomi</taxon>
        <taxon>Mammalia</taxon>
        <taxon>Eutheria</taxon>
        <taxon>Laurasiatheria</taxon>
        <taxon>Artiodactyla</taxon>
        <taxon>Whippomorpha</taxon>
        <taxon>Cetacea</taxon>
        <taxon>Odontoceti</taxon>
        <taxon>Physeteridae</taxon>
        <taxon>Physeter</taxon>
    </lineage>
</organism>
<evidence type="ECO:0000313" key="2">
    <source>
        <dbReference type="Proteomes" id="UP000248484"/>
    </source>
</evidence>